<dbReference type="Pfam" id="PF06983">
    <property type="entry name" value="3-dmu-9_3-mt"/>
    <property type="match status" value="1"/>
</dbReference>
<protein>
    <submittedName>
        <fullName evidence="2">VOC family protein</fullName>
    </submittedName>
</protein>
<name>A0A7S8EB73_9CHLR</name>
<dbReference type="EMBL" id="CP062983">
    <property type="protein sequence ID" value="QPC83717.1"/>
    <property type="molecule type" value="Genomic_DNA"/>
</dbReference>
<gene>
    <name evidence="2" type="ORF">G4Y79_04875</name>
</gene>
<evidence type="ECO:0000259" key="1">
    <source>
        <dbReference type="Pfam" id="PF06983"/>
    </source>
</evidence>
<organism evidence="2 3">
    <name type="scientific">Phototrophicus methaneseepsis</name>
    <dbReference type="NCBI Taxonomy" id="2710758"/>
    <lineage>
        <taxon>Bacteria</taxon>
        <taxon>Bacillati</taxon>
        <taxon>Chloroflexota</taxon>
        <taxon>Candidatus Thermofontia</taxon>
        <taxon>Phototrophicales</taxon>
        <taxon>Phototrophicaceae</taxon>
        <taxon>Phototrophicus</taxon>
    </lineage>
</organism>
<dbReference type="AlphaFoldDB" id="A0A7S8EB73"/>
<dbReference type="RefSeq" id="WP_195171781.1">
    <property type="nucleotide sequence ID" value="NZ_CP062983.1"/>
</dbReference>
<proteinExistence type="predicted"/>
<reference evidence="2 3" key="1">
    <citation type="submission" date="2020-02" db="EMBL/GenBank/DDBJ databases">
        <authorList>
            <person name="Zheng R.K."/>
            <person name="Sun C.M."/>
        </authorList>
    </citation>
    <scope>NUCLEOTIDE SEQUENCE [LARGE SCALE GENOMIC DNA]</scope>
    <source>
        <strain evidence="3">rifampicinis</strain>
    </source>
</reference>
<accession>A0A7S8EB73</accession>
<sequence length="131" mass="14660">MEIGIQIYVKGSVEAVEFYQRAFRAELGYNVKHTDGTFLHAELIKDDQSFLAISEVGDNFITEVLPKYPAMSFGIIFDDKEAVQSAYAVLSEGAAICTPLRVLPWSDCCADLVDRFGVYWYLTVPQHSPAE</sequence>
<evidence type="ECO:0000313" key="3">
    <source>
        <dbReference type="Proteomes" id="UP000594468"/>
    </source>
</evidence>
<evidence type="ECO:0000313" key="2">
    <source>
        <dbReference type="EMBL" id="QPC83717.1"/>
    </source>
</evidence>
<keyword evidence="3" id="KW-1185">Reference proteome</keyword>
<dbReference type="SUPFAM" id="SSF54593">
    <property type="entry name" value="Glyoxalase/Bleomycin resistance protein/Dihydroxybiphenyl dioxygenase"/>
    <property type="match status" value="1"/>
</dbReference>
<dbReference type="InterPro" id="IPR028973">
    <property type="entry name" value="PhnB-like"/>
</dbReference>
<feature type="domain" description="PhnB-like" evidence="1">
    <location>
        <begin position="12"/>
        <end position="122"/>
    </location>
</feature>
<dbReference type="KEGG" id="pmet:G4Y79_04875"/>
<dbReference type="InterPro" id="IPR029068">
    <property type="entry name" value="Glyas_Bleomycin-R_OHBP_Dase"/>
</dbReference>
<dbReference type="Proteomes" id="UP000594468">
    <property type="component" value="Chromosome"/>
</dbReference>
<dbReference type="Gene3D" id="3.10.180.10">
    <property type="entry name" value="2,3-Dihydroxybiphenyl 1,2-Dioxygenase, domain 1"/>
    <property type="match status" value="1"/>
</dbReference>